<evidence type="ECO:0000313" key="1">
    <source>
        <dbReference type="EMBL" id="SPH25028.1"/>
    </source>
</evidence>
<protein>
    <submittedName>
        <fullName evidence="1">Uncharacterized protein</fullName>
    </submittedName>
</protein>
<keyword evidence="2" id="KW-1185">Reference proteome</keyword>
<proteinExistence type="predicted"/>
<gene>
    <name evidence="1" type="ORF">DEA8626_04063</name>
</gene>
<evidence type="ECO:0000313" key="2">
    <source>
        <dbReference type="Proteomes" id="UP000244924"/>
    </source>
</evidence>
<dbReference type="Proteomes" id="UP000244924">
    <property type="component" value="Unassembled WGS sequence"/>
</dbReference>
<dbReference type="EMBL" id="OMOQ01000007">
    <property type="protein sequence ID" value="SPH25028.1"/>
    <property type="molecule type" value="Genomic_DNA"/>
</dbReference>
<reference evidence="1 2" key="1">
    <citation type="submission" date="2018-03" db="EMBL/GenBank/DDBJ databases">
        <authorList>
            <person name="Keele B.F."/>
        </authorList>
    </citation>
    <scope>NUCLEOTIDE SEQUENCE [LARGE SCALE GENOMIC DNA]</scope>
    <source>
        <strain evidence="1 2">CECT 8626</strain>
    </source>
</reference>
<organism evidence="1 2">
    <name type="scientific">Albidovulum aquaemixtae</name>
    <dbReference type="NCBI Taxonomy" id="1542388"/>
    <lineage>
        <taxon>Bacteria</taxon>
        <taxon>Pseudomonadati</taxon>
        <taxon>Pseudomonadota</taxon>
        <taxon>Alphaproteobacteria</taxon>
        <taxon>Rhodobacterales</taxon>
        <taxon>Paracoccaceae</taxon>
        <taxon>Albidovulum</taxon>
    </lineage>
</organism>
<dbReference type="AlphaFoldDB" id="A0A2R8BNK0"/>
<sequence length="36" mass="3544">MVRIADARMSGAVHRIVGLPTSLNAAAGGPVDGDAP</sequence>
<name>A0A2R8BNK0_9RHOB</name>
<accession>A0A2R8BNK0</accession>